<evidence type="ECO:0000313" key="1">
    <source>
        <dbReference type="EMBL" id="KAK9003738.1"/>
    </source>
</evidence>
<organism evidence="1 2">
    <name type="scientific">Hibiscus sabdariffa</name>
    <name type="common">roselle</name>
    <dbReference type="NCBI Taxonomy" id="183260"/>
    <lineage>
        <taxon>Eukaryota</taxon>
        <taxon>Viridiplantae</taxon>
        <taxon>Streptophyta</taxon>
        <taxon>Embryophyta</taxon>
        <taxon>Tracheophyta</taxon>
        <taxon>Spermatophyta</taxon>
        <taxon>Magnoliopsida</taxon>
        <taxon>eudicotyledons</taxon>
        <taxon>Gunneridae</taxon>
        <taxon>Pentapetalae</taxon>
        <taxon>rosids</taxon>
        <taxon>malvids</taxon>
        <taxon>Malvales</taxon>
        <taxon>Malvaceae</taxon>
        <taxon>Malvoideae</taxon>
        <taxon>Hibiscus</taxon>
    </lineage>
</organism>
<accession>A0ABR2QSR8</accession>
<gene>
    <name evidence="1" type="ORF">V6N11_084370</name>
</gene>
<reference evidence="1 2" key="1">
    <citation type="journal article" date="2024" name="G3 (Bethesda)">
        <title>Genome assembly of Hibiscus sabdariffa L. provides insights into metabolisms of medicinal natural products.</title>
        <authorList>
            <person name="Kim T."/>
        </authorList>
    </citation>
    <scope>NUCLEOTIDE SEQUENCE [LARGE SCALE GENOMIC DNA]</scope>
    <source>
        <strain evidence="1">TK-2024</strain>
        <tissue evidence="1">Old leaves</tissue>
    </source>
</reference>
<dbReference type="Proteomes" id="UP001396334">
    <property type="component" value="Unassembled WGS sequence"/>
</dbReference>
<name>A0ABR2QSR8_9ROSI</name>
<sequence>MDGVNNPNIKPAATVPVSSSTEALYTVDDAETTKGFVIPVDATALNPLGDNSDMSTMIAAATKPTTVHIDSVKYAQMVAATELTGSNPPMIPLKGDASDPIIVPTSLADVNTKVPMGAILNSPTTEPFGSTLVPPLTNQKGPEGFIDFLSNPNETSTEVPYLLDNVGLDAAPTNLLPLPQEGVLDYDLGKSFLATSTMLVIFDAWFSNTSPSHKLQLTKKLLLRFLVVRREDCPCNMTAKPKSLGLHLLSPRLKLG</sequence>
<keyword evidence="2" id="KW-1185">Reference proteome</keyword>
<dbReference type="EMBL" id="JBBPBN010000033">
    <property type="protein sequence ID" value="KAK9003738.1"/>
    <property type="molecule type" value="Genomic_DNA"/>
</dbReference>
<comment type="caution">
    <text evidence="1">The sequence shown here is derived from an EMBL/GenBank/DDBJ whole genome shotgun (WGS) entry which is preliminary data.</text>
</comment>
<protein>
    <submittedName>
        <fullName evidence="1">Uncharacterized protein</fullName>
    </submittedName>
</protein>
<evidence type="ECO:0000313" key="2">
    <source>
        <dbReference type="Proteomes" id="UP001396334"/>
    </source>
</evidence>
<proteinExistence type="predicted"/>